<proteinExistence type="predicted"/>
<dbReference type="OrthoDB" id="1990571at2759"/>
<protein>
    <submittedName>
        <fullName evidence="1">Uncharacterized protein</fullName>
    </submittedName>
</protein>
<comment type="caution">
    <text evidence="1">The sequence shown here is derived from an EMBL/GenBank/DDBJ whole genome shotgun (WGS) entry which is preliminary data.</text>
</comment>
<dbReference type="AlphaFoldDB" id="A0A8X7V881"/>
<accession>A0A8X7V881</accession>
<sequence length="115" mass="12882">MQPADVSSVLMAAAFSSQNLCVSLLQKVPALVLDCEPNIDFSRNIEAKRQYARQVPEFFEFVKKKQETSQEQSPLLMHLHNGGLWMGPEGKNVPGLELSSLDFRKVMSFLTRPSA</sequence>
<keyword evidence="2" id="KW-1185">Reference proteome</keyword>
<reference evidence="1 2" key="1">
    <citation type="submission" date="2020-02" db="EMBL/GenBank/DDBJ databases">
        <authorList>
            <person name="Ma Q."/>
            <person name="Huang Y."/>
            <person name="Song X."/>
            <person name="Pei D."/>
        </authorList>
    </citation>
    <scope>NUCLEOTIDE SEQUENCE [LARGE SCALE GENOMIC DNA]</scope>
    <source>
        <strain evidence="1">Sxm20200214</strain>
        <tissue evidence="1">Leaf</tissue>
    </source>
</reference>
<organism evidence="1 2">
    <name type="scientific">Brassica carinata</name>
    <name type="common">Ethiopian mustard</name>
    <name type="synonym">Abyssinian cabbage</name>
    <dbReference type="NCBI Taxonomy" id="52824"/>
    <lineage>
        <taxon>Eukaryota</taxon>
        <taxon>Viridiplantae</taxon>
        <taxon>Streptophyta</taxon>
        <taxon>Embryophyta</taxon>
        <taxon>Tracheophyta</taxon>
        <taxon>Spermatophyta</taxon>
        <taxon>Magnoliopsida</taxon>
        <taxon>eudicotyledons</taxon>
        <taxon>Gunneridae</taxon>
        <taxon>Pentapetalae</taxon>
        <taxon>rosids</taxon>
        <taxon>malvids</taxon>
        <taxon>Brassicales</taxon>
        <taxon>Brassicaceae</taxon>
        <taxon>Brassiceae</taxon>
        <taxon>Brassica</taxon>
    </lineage>
</organism>
<dbReference type="Proteomes" id="UP000886595">
    <property type="component" value="Unassembled WGS sequence"/>
</dbReference>
<name>A0A8X7V881_BRACI</name>
<dbReference type="EMBL" id="JAAMPC010000007">
    <property type="protein sequence ID" value="KAG2304501.1"/>
    <property type="molecule type" value="Genomic_DNA"/>
</dbReference>
<gene>
    <name evidence="1" type="ORF">Bca52824_033152</name>
</gene>
<evidence type="ECO:0000313" key="1">
    <source>
        <dbReference type="EMBL" id="KAG2304501.1"/>
    </source>
</evidence>
<evidence type="ECO:0000313" key="2">
    <source>
        <dbReference type="Proteomes" id="UP000886595"/>
    </source>
</evidence>